<evidence type="ECO:0000313" key="8">
    <source>
        <dbReference type="Proteomes" id="UP000564496"/>
    </source>
</evidence>
<evidence type="ECO:0000256" key="3">
    <source>
        <dbReference type="ARBA" id="ARBA00023125"/>
    </source>
</evidence>
<dbReference type="PANTHER" id="PTHR30055">
    <property type="entry name" value="HTH-TYPE TRANSCRIPTIONAL REGULATOR RUTR"/>
    <property type="match status" value="1"/>
</dbReference>
<keyword evidence="8" id="KW-1185">Reference proteome</keyword>
<keyword evidence="3 5" id="KW-0238">DNA-binding</keyword>
<protein>
    <submittedName>
        <fullName evidence="7">AcrR family transcriptional regulator</fullName>
    </submittedName>
</protein>
<feature type="DNA-binding region" description="H-T-H motif" evidence="5">
    <location>
        <begin position="37"/>
        <end position="56"/>
    </location>
</feature>
<dbReference type="Proteomes" id="UP000564496">
    <property type="component" value="Unassembled WGS sequence"/>
</dbReference>
<dbReference type="PROSITE" id="PS50977">
    <property type="entry name" value="HTH_TETR_2"/>
    <property type="match status" value="1"/>
</dbReference>
<feature type="domain" description="HTH tetR-type" evidence="6">
    <location>
        <begin position="14"/>
        <end position="74"/>
    </location>
</feature>
<dbReference type="PRINTS" id="PR00455">
    <property type="entry name" value="HTHTETR"/>
</dbReference>
<dbReference type="InterPro" id="IPR009057">
    <property type="entry name" value="Homeodomain-like_sf"/>
</dbReference>
<dbReference type="Gene3D" id="1.10.357.10">
    <property type="entry name" value="Tetracycline Repressor, domain 2"/>
    <property type="match status" value="1"/>
</dbReference>
<dbReference type="SUPFAM" id="SSF46689">
    <property type="entry name" value="Homeodomain-like"/>
    <property type="match status" value="1"/>
</dbReference>
<evidence type="ECO:0000256" key="1">
    <source>
        <dbReference type="ARBA" id="ARBA00022491"/>
    </source>
</evidence>
<dbReference type="InterPro" id="IPR001647">
    <property type="entry name" value="HTH_TetR"/>
</dbReference>
<dbReference type="AlphaFoldDB" id="A0A7Z0DH36"/>
<evidence type="ECO:0000259" key="6">
    <source>
        <dbReference type="PROSITE" id="PS50977"/>
    </source>
</evidence>
<keyword evidence="2" id="KW-0805">Transcription regulation</keyword>
<accession>A0A7Z0DH36</accession>
<comment type="caution">
    <text evidence="7">The sequence shown here is derived from an EMBL/GenBank/DDBJ whole genome shotgun (WGS) entry which is preliminary data.</text>
</comment>
<reference evidence="7 8" key="1">
    <citation type="submission" date="2020-07" db="EMBL/GenBank/DDBJ databases">
        <title>Sequencing the genomes of 1000 actinobacteria strains.</title>
        <authorList>
            <person name="Klenk H.-P."/>
        </authorList>
    </citation>
    <scope>NUCLEOTIDE SEQUENCE [LARGE SCALE GENOMIC DNA]</scope>
    <source>
        <strain evidence="7 8">DSM 26487</strain>
    </source>
</reference>
<dbReference type="GO" id="GO:0003700">
    <property type="term" value="F:DNA-binding transcription factor activity"/>
    <property type="evidence" value="ECO:0007669"/>
    <property type="project" value="TreeGrafter"/>
</dbReference>
<proteinExistence type="predicted"/>
<dbReference type="RefSeq" id="WP_179656196.1">
    <property type="nucleotide sequence ID" value="NZ_JACBZR010000001.1"/>
</dbReference>
<dbReference type="PANTHER" id="PTHR30055:SF175">
    <property type="entry name" value="HTH-TYPE TRANSCRIPTIONAL REPRESSOR KSTR2"/>
    <property type="match status" value="1"/>
</dbReference>
<dbReference type="InterPro" id="IPR036271">
    <property type="entry name" value="Tet_transcr_reg_TetR-rel_C_sf"/>
</dbReference>
<dbReference type="EMBL" id="JACBZR010000001">
    <property type="protein sequence ID" value="NYI75475.1"/>
    <property type="molecule type" value="Genomic_DNA"/>
</dbReference>
<gene>
    <name evidence="7" type="ORF">BJ988_000123</name>
</gene>
<evidence type="ECO:0000313" key="7">
    <source>
        <dbReference type="EMBL" id="NYI75475.1"/>
    </source>
</evidence>
<name>A0A7Z0DH36_9ACTN</name>
<dbReference type="Pfam" id="PF00440">
    <property type="entry name" value="TetR_N"/>
    <property type="match status" value="1"/>
</dbReference>
<dbReference type="Pfam" id="PF17935">
    <property type="entry name" value="TetR_C_27"/>
    <property type="match status" value="1"/>
</dbReference>
<organism evidence="7 8">
    <name type="scientific">Nocardioides panzhihuensis</name>
    <dbReference type="NCBI Taxonomy" id="860243"/>
    <lineage>
        <taxon>Bacteria</taxon>
        <taxon>Bacillati</taxon>
        <taxon>Actinomycetota</taxon>
        <taxon>Actinomycetes</taxon>
        <taxon>Propionibacteriales</taxon>
        <taxon>Nocardioidaceae</taxon>
        <taxon>Nocardioides</taxon>
    </lineage>
</organism>
<evidence type="ECO:0000256" key="5">
    <source>
        <dbReference type="PROSITE-ProRule" id="PRU00335"/>
    </source>
</evidence>
<evidence type="ECO:0000256" key="2">
    <source>
        <dbReference type="ARBA" id="ARBA00023015"/>
    </source>
</evidence>
<dbReference type="SUPFAM" id="SSF48498">
    <property type="entry name" value="Tetracyclin repressor-like, C-terminal domain"/>
    <property type="match status" value="1"/>
</dbReference>
<sequence length="193" mass="21399">MPRIAAENVPEHRRLVRERIFAAFAELMVEGSYDAVSMSKLAQRAEIGRTAIYHHFKDRDAVMVAFATHETSEYVASLRAQLAASEQPAERLRIYVRNHLTLGETPLHKRRGHMGFGPQVYGALPEGARQEIREHVVAVEEVLAEILEQGVEQGTFAVTDIDATLSLIHAVLGTRQVPAESVEEFVLHAVGAP</sequence>
<keyword evidence="4" id="KW-0804">Transcription</keyword>
<keyword evidence="1" id="KW-0678">Repressor</keyword>
<evidence type="ECO:0000256" key="4">
    <source>
        <dbReference type="ARBA" id="ARBA00023163"/>
    </source>
</evidence>
<dbReference type="GO" id="GO:0000976">
    <property type="term" value="F:transcription cis-regulatory region binding"/>
    <property type="evidence" value="ECO:0007669"/>
    <property type="project" value="TreeGrafter"/>
</dbReference>
<dbReference type="InterPro" id="IPR050109">
    <property type="entry name" value="HTH-type_TetR-like_transc_reg"/>
</dbReference>
<dbReference type="InterPro" id="IPR041478">
    <property type="entry name" value="TetR_C_27"/>
</dbReference>